<proteinExistence type="predicted"/>
<dbReference type="EMBL" id="MPIN01000005">
    <property type="protein sequence ID" value="OJH38597.1"/>
    <property type="molecule type" value="Genomic_DNA"/>
</dbReference>
<keyword evidence="1" id="KW-1133">Transmembrane helix</keyword>
<dbReference type="Proteomes" id="UP000182229">
    <property type="component" value="Unassembled WGS sequence"/>
</dbReference>
<accession>A0A1L9B8L4</accession>
<reference evidence="3 4" key="2">
    <citation type="submission" date="2016-12" db="EMBL/GenBank/DDBJ databases">
        <title>Draft Genome Sequence of Cystobacter ferrugineus Strain Cbfe23.</title>
        <authorList>
            <person name="Akbar S."/>
            <person name="Dowd S.E."/>
            <person name="Stevens D.C."/>
        </authorList>
    </citation>
    <scope>NUCLEOTIDE SEQUENCE [LARGE SCALE GENOMIC DNA]</scope>
    <source>
        <strain evidence="3 4">Cbfe23</strain>
    </source>
</reference>
<dbReference type="GO" id="GO:0008610">
    <property type="term" value="P:lipid biosynthetic process"/>
    <property type="evidence" value="ECO:0007669"/>
    <property type="project" value="UniProtKB-ARBA"/>
</dbReference>
<evidence type="ECO:0000259" key="2">
    <source>
        <dbReference type="Pfam" id="PF00487"/>
    </source>
</evidence>
<dbReference type="OrthoDB" id="9800167at2"/>
<gene>
    <name evidence="3" type="ORF">BON30_20360</name>
</gene>
<dbReference type="PANTHER" id="PTHR19353:SF19">
    <property type="entry name" value="DELTA(5) FATTY ACID DESATURASE C-RELATED"/>
    <property type="match status" value="1"/>
</dbReference>
<organism evidence="3 4">
    <name type="scientific">Cystobacter ferrugineus</name>
    <dbReference type="NCBI Taxonomy" id="83449"/>
    <lineage>
        <taxon>Bacteria</taxon>
        <taxon>Pseudomonadati</taxon>
        <taxon>Myxococcota</taxon>
        <taxon>Myxococcia</taxon>
        <taxon>Myxococcales</taxon>
        <taxon>Cystobacterineae</taxon>
        <taxon>Archangiaceae</taxon>
        <taxon>Cystobacter</taxon>
    </lineage>
</organism>
<dbReference type="InterPro" id="IPR005804">
    <property type="entry name" value="FA_desaturase_dom"/>
</dbReference>
<feature type="domain" description="Fatty acid desaturase" evidence="2">
    <location>
        <begin position="74"/>
        <end position="307"/>
    </location>
</feature>
<dbReference type="PANTHER" id="PTHR19353">
    <property type="entry name" value="FATTY ACID DESATURASE 2"/>
    <property type="match status" value="1"/>
</dbReference>
<reference evidence="4" key="1">
    <citation type="submission" date="2016-11" db="EMBL/GenBank/DDBJ databases">
        <authorList>
            <person name="Shukria A."/>
            <person name="Stevens D.C."/>
        </authorList>
    </citation>
    <scope>NUCLEOTIDE SEQUENCE [LARGE SCALE GENOMIC DNA]</scope>
    <source>
        <strain evidence="4">Cbfe23</strain>
    </source>
</reference>
<protein>
    <recommendedName>
        <fullName evidence="2">Fatty acid desaturase domain-containing protein</fullName>
    </recommendedName>
</protein>
<dbReference type="InterPro" id="IPR012171">
    <property type="entry name" value="Fatty_acid_desaturase"/>
</dbReference>
<sequence>MRAAQSEDRAEEKAPARMGVVDIRHFRAFLMEGERAKLFHALHTPRPAVALFQTLQTWGLIVAAWALCFYVSPLWLPLALVLVGSRQRALGNSLHDASHGNMLQGREANRRVGSVLFALPMFEDFELYRTDHLNHHAYLGDPVKDPDFMALPPGADGQPSRDGWRVYSAFLFDGPLWRKSLWGVLGRMTSAQRLQVLLWWTVVLALFAALAGPRAALSFAALWMLSRATVYHAIKVFAEVSDHIGLVPGSIIGYTRNLPGNALSFLLHPHHDNYHLAHHLFPRIPLANLRRLHLLLKESPEYGAAHHCDTYFAGPSSVVHSWVAPKPLPSLATAREALQPHHAA</sequence>
<dbReference type="RefSeq" id="WP_071900046.1">
    <property type="nucleotide sequence ID" value="NZ_MPIN01000005.1"/>
</dbReference>
<dbReference type="STRING" id="83449.BON30_20360"/>
<keyword evidence="4" id="KW-1185">Reference proteome</keyword>
<evidence type="ECO:0000256" key="1">
    <source>
        <dbReference type="SAM" id="Phobius"/>
    </source>
</evidence>
<comment type="caution">
    <text evidence="3">The sequence shown here is derived from an EMBL/GenBank/DDBJ whole genome shotgun (WGS) entry which is preliminary data.</text>
</comment>
<evidence type="ECO:0000313" key="3">
    <source>
        <dbReference type="EMBL" id="OJH38597.1"/>
    </source>
</evidence>
<keyword evidence="1" id="KW-0812">Transmembrane</keyword>
<dbReference type="Pfam" id="PF00487">
    <property type="entry name" value="FA_desaturase"/>
    <property type="match status" value="1"/>
</dbReference>
<dbReference type="AlphaFoldDB" id="A0A1L9B8L4"/>
<name>A0A1L9B8L4_9BACT</name>
<keyword evidence="1" id="KW-0472">Membrane</keyword>
<evidence type="ECO:0000313" key="4">
    <source>
        <dbReference type="Proteomes" id="UP000182229"/>
    </source>
</evidence>
<dbReference type="GO" id="GO:0016717">
    <property type="term" value="F:oxidoreductase activity, acting on paired donors, with oxidation of a pair of donors resulting in the reduction of molecular oxygen to two molecules of water"/>
    <property type="evidence" value="ECO:0007669"/>
    <property type="project" value="TreeGrafter"/>
</dbReference>
<feature type="transmembrane region" description="Helical" evidence="1">
    <location>
        <begin position="197"/>
        <end position="225"/>
    </location>
</feature>
<dbReference type="GO" id="GO:0016020">
    <property type="term" value="C:membrane"/>
    <property type="evidence" value="ECO:0007669"/>
    <property type="project" value="TreeGrafter"/>
</dbReference>
<feature type="transmembrane region" description="Helical" evidence="1">
    <location>
        <begin position="58"/>
        <end position="83"/>
    </location>
</feature>